<sequence length="1255" mass="140197">MVRKLKPLATRRAGDDDDQMVPVDQPCPKKISGKMSSHNQSLRDEVQIKSHPPLFSMNSRGGNVTNTVKRKDASAPKHTSNVQSVNCDEQNAEETREVHAYEHRRGREKEPSRHESIIGLRQDMNEQNTVLTNGDETAGRQQENIREKVRHQFYRSSAFLSSHKTESSTMKYEDTSKHLAATLNTRPAPKRRVSKSLSPKKRSHLKQEPVPKRHASLSPRRRTRSSSQAPRRKSNYTDKAFVGSDGTKQSSSTTFSQRMLKTAVIESDFHRAVSRHEEYDSGSSDEALEFTKERYKRRKSQSTNRPDMSPVTRPKQQGEKASSPRRKPLSVKASPSEDAGSLRDNTNASSSEYESSTTGGSFTEAEKLRLKRQLKRRAVLKRKAAQTTKAKTDPMSFMDNVLASVASDFVTSLVGQLGLTQPFVFPTSPLAGESELNDEYNLLRWEDDVSSNRKSSKNDTIGASFAEIFRWDENVAKDDDSSKPNSSDDDSKDTRTLIESKSMTVFANSRKNAHGKSERGFNPKIENKPTSIIKNTDSSGPAIIDEKEISKVARRMVRLSDNSMTSEDGDTFEDLSSKSKETRSLKASDAAKTPLKVSATELAESTKVGKIQEVDDINLAESSDSEEKMQQHDLKSCNSGDDDMNSLTYSLDDGNKPPRLPDPIISNDKKKEFSVSKLGTKCKEELPMRFHDPKHISETTPFKRDGANDLAAALSLSWSADDSLLPSLGKDGSAMSRPKAETITRTKIEEMSLAKMVACVAPSVNMEELKSKIKQYQERREGAPKTSKIAEDNQMCAAAISTTSMEEIASREPEFVPQEMAPRTRISSPELCQRADTLKCFSPSHLHDPEGAKMSQVVELETMSVPLVGHVSPGEEKTGSQQDLGPLPVDIDDMVSKIDRVVQRLLMTGKLPGAESSNVISDLEQQTLQNKTSELLRNLALLKRHRNSTTNEHIKEPSSMRSCTELVEAPFPPSLPPPKTAGSSLFNGQRVIPINPPDPLRREPLSNLARIRARRDEAAMRIREKTMKLSGFENPSKQTGPIPITNSRTLDNCHQWKTARSGCDISSNIATDLTLVNERFDWRKNHSFTTKSLKSRGPPRPEAVSGFFAHLVKPTLQGPLVGANTQRSLNHSLSNNTNTVPMSTSDMDMEEWERMELEKLPLLLSKTKSEEQGEARFGKTNYDSRKSRLDAKNPSTMRQAKRQGESMIKEYDDTDEEDTDDTDSSGTLGSESDSERLERIASMIQELRLRRQQRH</sequence>
<feature type="compositionally biased region" description="Basic and acidic residues" evidence="1">
    <location>
        <begin position="515"/>
        <end position="527"/>
    </location>
</feature>
<feature type="compositionally biased region" description="Polar residues" evidence="1">
    <location>
        <begin position="56"/>
        <end position="67"/>
    </location>
</feature>
<feature type="compositionally biased region" description="Low complexity" evidence="1">
    <location>
        <begin position="345"/>
        <end position="363"/>
    </location>
</feature>
<feature type="region of interest" description="Disordered" evidence="1">
    <location>
        <begin position="622"/>
        <end position="666"/>
    </location>
</feature>
<feature type="region of interest" description="Disordered" evidence="1">
    <location>
        <begin position="1"/>
        <end position="114"/>
    </location>
</feature>
<feature type="compositionally biased region" description="Basic and acidic residues" evidence="1">
    <location>
        <begin position="1167"/>
        <end position="1191"/>
    </location>
</feature>
<feature type="compositionally biased region" description="Polar residues" evidence="1">
    <location>
        <begin position="246"/>
        <end position="255"/>
    </location>
</feature>
<comment type="caution">
    <text evidence="2">The sequence shown here is derived from an EMBL/GenBank/DDBJ whole genome shotgun (WGS) entry which is preliminary data.</text>
</comment>
<dbReference type="Proteomes" id="UP000693970">
    <property type="component" value="Unassembled WGS sequence"/>
</dbReference>
<feature type="region of interest" description="Disordered" evidence="1">
    <location>
        <begin position="180"/>
        <end position="255"/>
    </location>
</feature>
<feature type="compositionally biased region" description="Polar residues" evidence="1">
    <location>
        <begin position="528"/>
        <end position="539"/>
    </location>
</feature>
<keyword evidence="3" id="KW-1185">Reference proteome</keyword>
<feature type="compositionally biased region" description="Basic and acidic residues" evidence="1">
    <location>
        <begin position="93"/>
        <end position="114"/>
    </location>
</feature>
<feature type="compositionally biased region" description="Acidic residues" evidence="1">
    <location>
        <begin position="1212"/>
        <end position="1223"/>
    </location>
</feature>
<reference evidence="2" key="2">
    <citation type="submission" date="2021-04" db="EMBL/GenBank/DDBJ databases">
        <authorList>
            <person name="Podell S."/>
        </authorList>
    </citation>
    <scope>NUCLEOTIDE SEQUENCE</scope>
    <source>
        <strain evidence="2">Hildebrandi</strain>
    </source>
</reference>
<reference evidence="2" key="1">
    <citation type="journal article" date="2021" name="Sci. Rep.">
        <title>Diploid genomic architecture of Nitzschia inconspicua, an elite biomass production diatom.</title>
        <authorList>
            <person name="Oliver A."/>
            <person name="Podell S."/>
            <person name="Pinowska A."/>
            <person name="Traller J.C."/>
            <person name="Smith S.R."/>
            <person name="McClure R."/>
            <person name="Beliaev A."/>
            <person name="Bohutskyi P."/>
            <person name="Hill E.A."/>
            <person name="Rabines A."/>
            <person name="Zheng H."/>
            <person name="Allen L.Z."/>
            <person name="Kuo A."/>
            <person name="Grigoriev I.V."/>
            <person name="Allen A.E."/>
            <person name="Hazlebeck D."/>
            <person name="Allen E.E."/>
        </authorList>
    </citation>
    <scope>NUCLEOTIDE SEQUENCE</scope>
    <source>
        <strain evidence="2">Hildebrandi</strain>
    </source>
</reference>
<gene>
    <name evidence="2" type="ORF">IV203_003336</name>
</gene>
<feature type="compositionally biased region" description="Polar residues" evidence="1">
    <location>
        <begin position="77"/>
        <end position="89"/>
    </location>
</feature>
<evidence type="ECO:0000313" key="3">
    <source>
        <dbReference type="Proteomes" id="UP000693970"/>
    </source>
</evidence>
<evidence type="ECO:0000256" key="1">
    <source>
        <dbReference type="SAM" id="MobiDB-lite"/>
    </source>
</evidence>
<feature type="compositionally biased region" description="Basic residues" evidence="1">
    <location>
        <begin position="212"/>
        <end position="234"/>
    </location>
</feature>
<feature type="compositionally biased region" description="Basic and acidic residues" evidence="1">
    <location>
        <begin position="1202"/>
        <end position="1211"/>
    </location>
</feature>
<feature type="region of interest" description="Disordered" evidence="1">
    <location>
        <begin position="476"/>
        <end position="539"/>
    </location>
</feature>
<feature type="region of interest" description="Disordered" evidence="1">
    <location>
        <begin position="1164"/>
        <end position="1238"/>
    </location>
</feature>
<dbReference type="AlphaFoldDB" id="A0A9K3PNI0"/>
<dbReference type="EMBL" id="JAGRRH010000016">
    <property type="protein sequence ID" value="KAG7353980.1"/>
    <property type="molecule type" value="Genomic_DNA"/>
</dbReference>
<dbReference type="OrthoDB" id="57484at2759"/>
<feature type="compositionally biased region" description="Basic and acidic residues" evidence="1">
    <location>
        <begin position="625"/>
        <end position="635"/>
    </location>
</feature>
<name>A0A9K3PNI0_9STRA</name>
<feature type="region of interest" description="Disordered" evidence="1">
    <location>
        <begin position="294"/>
        <end position="367"/>
    </location>
</feature>
<organism evidence="2 3">
    <name type="scientific">Nitzschia inconspicua</name>
    <dbReference type="NCBI Taxonomy" id="303405"/>
    <lineage>
        <taxon>Eukaryota</taxon>
        <taxon>Sar</taxon>
        <taxon>Stramenopiles</taxon>
        <taxon>Ochrophyta</taxon>
        <taxon>Bacillariophyta</taxon>
        <taxon>Bacillariophyceae</taxon>
        <taxon>Bacillariophycidae</taxon>
        <taxon>Bacillariales</taxon>
        <taxon>Bacillariaceae</taxon>
        <taxon>Nitzschia</taxon>
    </lineage>
</organism>
<feature type="compositionally biased region" description="Basic residues" evidence="1">
    <location>
        <begin position="188"/>
        <end position="204"/>
    </location>
</feature>
<accession>A0A9K3PNI0</accession>
<feature type="compositionally biased region" description="Basic and acidic residues" evidence="1">
    <location>
        <begin position="575"/>
        <end position="586"/>
    </location>
</feature>
<evidence type="ECO:0000313" key="2">
    <source>
        <dbReference type="EMBL" id="KAG7353980.1"/>
    </source>
</evidence>
<feature type="region of interest" description="Disordered" evidence="1">
    <location>
        <begin position="560"/>
        <end position="593"/>
    </location>
</feature>
<feature type="compositionally biased region" description="Polar residues" evidence="1">
    <location>
        <begin position="499"/>
        <end position="510"/>
    </location>
</feature>
<proteinExistence type="predicted"/>
<protein>
    <submittedName>
        <fullName evidence="2">Uncharacterized protein</fullName>
    </submittedName>
</protein>